<dbReference type="GO" id="GO:0047429">
    <property type="term" value="F:nucleoside triphosphate diphosphatase activity"/>
    <property type="evidence" value="ECO:0007669"/>
    <property type="project" value="InterPro"/>
</dbReference>
<sequence length="105" mass="11951">MKKDDFNIMYSVKIIEELKADLLCIIGDLFKLLTRGSNVAHQAILDCISGGIIIFYLLADRLGYSHDVIDDNVLKKLKVGIIEKDEVEKDGRSLSKLYNHLKEKK</sequence>
<evidence type="ECO:0000313" key="1">
    <source>
        <dbReference type="EMBL" id="AYD41362.1"/>
    </source>
</evidence>
<dbReference type="GO" id="GO:0009143">
    <property type="term" value="P:nucleoside triphosphate catabolic process"/>
    <property type="evidence" value="ECO:0007669"/>
    <property type="project" value="InterPro"/>
</dbReference>
<dbReference type="Pfam" id="PF12643">
    <property type="entry name" value="MazG-like"/>
    <property type="match status" value="1"/>
</dbReference>
<dbReference type="InterPro" id="IPR025984">
    <property type="entry name" value="DCTPP"/>
</dbReference>
<reference evidence="1 2" key="1">
    <citation type="journal article" date="2019" name="Int. J. Syst. Evol. Microbiol.">
        <title>Clostridium fermenticellae sp. nov., isolated from the mud in a fermentation cellar for the production of the Chinese liquor, baijiu.</title>
        <authorList>
            <person name="Xu P.X."/>
            <person name="Chai L.J."/>
            <person name="Qiu T."/>
            <person name="Zhang X.J."/>
            <person name="Lu Z.M."/>
            <person name="Xiao C."/>
            <person name="Wang S.T."/>
            <person name="Shen C.H."/>
            <person name="Shi J.S."/>
            <person name="Xu Z.H."/>
        </authorList>
    </citation>
    <scope>NUCLEOTIDE SEQUENCE [LARGE SCALE GENOMIC DNA]</scope>
    <source>
        <strain evidence="1 2">JN500901</strain>
    </source>
</reference>
<evidence type="ECO:0000313" key="2">
    <source>
        <dbReference type="Proteomes" id="UP000266301"/>
    </source>
</evidence>
<accession>A0A386H6L9</accession>
<name>A0A386H6L9_9CLOT</name>
<dbReference type="RefSeq" id="WP_119974123.1">
    <property type="nucleotide sequence ID" value="NZ_CP032416.1"/>
</dbReference>
<dbReference type="KEGG" id="cfer:D4Z93_13005"/>
<dbReference type="OrthoDB" id="2381770at2"/>
<proteinExistence type="predicted"/>
<dbReference type="EMBL" id="CP032416">
    <property type="protein sequence ID" value="AYD41362.1"/>
    <property type="molecule type" value="Genomic_DNA"/>
</dbReference>
<gene>
    <name evidence="1" type="ORF">D4Z93_13005</name>
</gene>
<protein>
    <submittedName>
        <fullName evidence="1">MazG-like family protein</fullName>
    </submittedName>
</protein>
<dbReference type="AlphaFoldDB" id="A0A386H6L9"/>
<keyword evidence="2" id="KW-1185">Reference proteome</keyword>
<dbReference type="Proteomes" id="UP000266301">
    <property type="component" value="Chromosome"/>
</dbReference>
<organism evidence="1 2">
    <name type="scientific">Clostridium fermenticellae</name>
    <dbReference type="NCBI Taxonomy" id="2068654"/>
    <lineage>
        <taxon>Bacteria</taxon>
        <taxon>Bacillati</taxon>
        <taxon>Bacillota</taxon>
        <taxon>Clostridia</taxon>
        <taxon>Eubacteriales</taxon>
        <taxon>Clostridiaceae</taxon>
        <taxon>Clostridium</taxon>
    </lineage>
</organism>